<name>A0ABW8D1T4_STRBI</name>
<organism evidence="2 3">
    <name type="scientific">Streptomyces bikiniensis</name>
    <dbReference type="NCBI Taxonomy" id="1896"/>
    <lineage>
        <taxon>Bacteria</taxon>
        <taxon>Bacillati</taxon>
        <taxon>Actinomycetota</taxon>
        <taxon>Actinomycetes</taxon>
        <taxon>Kitasatosporales</taxon>
        <taxon>Streptomycetaceae</taxon>
        <taxon>Streptomyces</taxon>
    </lineage>
</organism>
<keyword evidence="1" id="KW-0812">Transmembrane</keyword>
<keyword evidence="1" id="KW-1133">Transmembrane helix</keyword>
<keyword evidence="3" id="KW-1185">Reference proteome</keyword>
<keyword evidence="1" id="KW-0472">Membrane</keyword>
<feature type="transmembrane region" description="Helical" evidence="1">
    <location>
        <begin position="20"/>
        <end position="38"/>
    </location>
</feature>
<dbReference type="Proteomes" id="UP001614391">
    <property type="component" value="Unassembled WGS sequence"/>
</dbReference>
<feature type="transmembrane region" description="Helical" evidence="1">
    <location>
        <begin position="44"/>
        <end position="64"/>
    </location>
</feature>
<evidence type="ECO:0000313" key="3">
    <source>
        <dbReference type="Proteomes" id="UP001614391"/>
    </source>
</evidence>
<dbReference type="EMBL" id="JBITYT010000023">
    <property type="protein sequence ID" value="MFI9123823.1"/>
    <property type="molecule type" value="Genomic_DNA"/>
</dbReference>
<gene>
    <name evidence="2" type="ORF">ACIGW0_31280</name>
</gene>
<dbReference type="RefSeq" id="WP_399621566.1">
    <property type="nucleotide sequence ID" value="NZ_JBITYT010000023.1"/>
</dbReference>
<evidence type="ECO:0000256" key="1">
    <source>
        <dbReference type="SAM" id="Phobius"/>
    </source>
</evidence>
<feature type="transmembrane region" description="Helical" evidence="1">
    <location>
        <begin position="94"/>
        <end position="112"/>
    </location>
</feature>
<evidence type="ECO:0000313" key="2">
    <source>
        <dbReference type="EMBL" id="MFI9123823.1"/>
    </source>
</evidence>
<comment type="caution">
    <text evidence="2">The sequence shown here is derived from an EMBL/GenBank/DDBJ whole genome shotgun (WGS) entry which is preliminary data.</text>
</comment>
<sequence length="248" mass="26760">MSTPTPRHIALARKHGQTAVLYAALALSAPGEFYLALSVGWEPYVAWLMPAVLSLYAAIGASVAKGQKEVARSASETAPGSRLEAEAQRRSRSASVGALIALALATAAQVTWHVMTAETVGLKLWVVVAVSAVPPLVAAHVLHIDPPMELPDDEPPAQVWPLEELEEIARGEQIESATDRVPEKPESVPVSVLVTYKEAAAELGVEEVTVRGWAVRERIKRYPGSTPTTRRVSLEECRRYQASQMVKA</sequence>
<proteinExistence type="predicted"/>
<accession>A0ABW8D1T4</accession>
<reference evidence="2 3" key="1">
    <citation type="submission" date="2024-10" db="EMBL/GenBank/DDBJ databases">
        <title>The Natural Products Discovery Center: Release of the First 8490 Sequenced Strains for Exploring Actinobacteria Biosynthetic Diversity.</title>
        <authorList>
            <person name="Kalkreuter E."/>
            <person name="Kautsar S.A."/>
            <person name="Yang D."/>
            <person name="Bader C.D."/>
            <person name="Teijaro C.N."/>
            <person name="Fluegel L."/>
            <person name="Davis C.M."/>
            <person name="Simpson J.R."/>
            <person name="Lauterbach L."/>
            <person name="Steele A.D."/>
            <person name="Gui C."/>
            <person name="Meng S."/>
            <person name="Li G."/>
            <person name="Viehrig K."/>
            <person name="Ye F."/>
            <person name="Su P."/>
            <person name="Kiefer A.F."/>
            <person name="Nichols A."/>
            <person name="Cepeda A.J."/>
            <person name="Yan W."/>
            <person name="Fan B."/>
            <person name="Jiang Y."/>
            <person name="Adhikari A."/>
            <person name="Zheng C.-J."/>
            <person name="Schuster L."/>
            <person name="Cowan T.M."/>
            <person name="Smanski M.J."/>
            <person name="Chevrette M.G."/>
            <person name="De Carvalho L.P.S."/>
            <person name="Shen B."/>
        </authorList>
    </citation>
    <scope>NUCLEOTIDE SEQUENCE [LARGE SCALE GENOMIC DNA]</scope>
    <source>
        <strain evidence="2 3">NPDC053346</strain>
    </source>
</reference>
<protein>
    <submittedName>
        <fullName evidence="2">Uncharacterized protein</fullName>
    </submittedName>
</protein>